<dbReference type="Gene3D" id="2.60.120.10">
    <property type="entry name" value="Jelly Rolls"/>
    <property type="match status" value="1"/>
</dbReference>
<dbReference type="CDD" id="cd02222">
    <property type="entry name" value="cupin_TM1459-like"/>
    <property type="match status" value="1"/>
</dbReference>
<reference evidence="3" key="1">
    <citation type="submission" date="2016-10" db="EMBL/GenBank/DDBJ databases">
        <authorList>
            <person name="Varghese N."/>
            <person name="Submissions S."/>
        </authorList>
    </citation>
    <scope>NUCLEOTIDE SEQUENCE [LARGE SCALE GENOMIC DNA]</scope>
    <source>
        <strain evidence="3">CGMCC 1.10119</strain>
    </source>
</reference>
<sequence length="126" mass="13570">MTESNPKPVIKRATDVEYEPVGAADGMSKGVLIDESDGAPHFAIRRFTLEPGASVPRHTNEVEHEQYVLAGEYTVGIGDEEYTVAAGDSLLIPAGAVHWYRNEGDLRGAFLCAVPNGDDAIDLVEE</sequence>
<accession>A0A1G9PBN6</accession>
<dbReference type="RefSeq" id="WP_089693408.1">
    <property type="nucleotide sequence ID" value="NZ_FNHL01000001.1"/>
</dbReference>
<dbReference type="PANTHER" id="PTHR36440">
    <property type="entry name" value="PUTATIVE (AFU_ORTHOLOGUE AFUA_8G07350)-RELATED"/>
    <property type="match status" value="1"/>
</dbReference>
<dbReference type="EMBL" id="FNHL01000001">
    <property type="protein sequence ID" value="SDL96226.1"/>
    <property type="molecule type" value="Genomic_DNA"/>
</dbReference>
<proteinExistence type="predicted"/>
<dbReference type="OrthoDB" id="23670at2157"/>
<dbReference type="AlphaFoldDB" id="A0A1G9PBN6"/>
<dbReference type="Proteomes" id="UP000199451">
    <property type="component" value="Unassembled WGS sequence"/>
</dbReference>
<dbReference type="STRING" id="660521.SAMN04487949_0321"/>
<evidence type="ECO:0000259" key="1">
    <source>
        <dbReference type="Pfam" id="PF07883"/>
    </source>
</evidence>
<dbReference type="InterPro" id="IPR053146">
    <property type="entry name" value="QDO-like"/>
</dbReference>
<dbReference type="InterPro" id="IPR013096">
    <property type="entry name" value="Cupin_2"/>
</dbReference>
<evidence type="ECO:0000313" key="3">
    <source>
        <dbReference type="Proteomes" id="UP000199451"/>
    </source>
</evidence>
<organism evidence="2 3">
    <name type="scientific">Halogranum gelatinilyticum</name>
    <dbReference type="NCBI Taxonomy" id="660521"/>
    <lineage>
        <taxon>Archaea</taxon>
        <taxon>Methanobacteriati</taxon>
        <taxon>Methanobacteriota</taxon>
        <taxon>Stenosarchaea group</taxon>
        <taxon>Halobacteria</taxon>
        <taxon>Halobacteriales</taxon>
        <taxon>Haloferacaceae</taxon>
    </lineage>
</organism>
<protein>
    <submittedName>
        <fullName evidence="2">Cupin domain protein</fullName>
    </submittedName>
</protein>
<dbReference type="InterPro" id="IPR011051">
    <property type="entry name" value="RmlC_Cupin_sf"/>
</dbReference>
<dbReference type="PANTHER" id="PTHR36440:SF1">
    <property type="entry name" value="PUTATIVE (AFU_ORTHOLOGUE AFUA_8G07350)-RELATED"/>
    <property type="match status" value="1"/>
</dbReference>
<name>A0A1G9PBN6_9EURY</name>
<gene>
    <name evidence="2" type="ORF">SAMN04487949_0321</name>
</gene>
<feature type="domain" description="Cupin type-2" evidence="1">
    <location>
        <begin position="46"/>
        <end position="113"/>
    </location>
</feature>
<dbReference type="InterPro" id="IPR014710">
    <property type="entry name" value="RmlC-like_jellyroll"/>
</dbReference>
<dbReference type="Pfam" id="PF07883">
    <property type="entry name" value="Cupin_2"/>
    <property type="match status" value="1"/>
</dbReference>
<keyword evidence="3" id="KW-1185">Reference proteome</keyword>
<evidence type="ECO:0000313" key="2">
    <source>
        <dbReference type="EMBL" id="SDL96226.1"/>
    </source>
</evidence>
<dbReference type="SUPFAM" id="SSF51182">
    <property type="entry name" value="RmlC-like cupins"/>
    <property type="match status" value="1"/>
</dbReference>